<reference evidence="1 2" key="1">
    <citation type="journal article" date="2015" name="Nat. Commun.">
        <title>Lucilia cuprina genome unlocks parasitic fly biology to underpin future interventions.</title>
        <authorList>
            <person name="Anstead C.A."/>
            <person name="Korhonen P.K."/>
            <person name="Young N.D."/>
            <person name="Hall R.S."/>
            <person name="Jex A.R."/>
            <person name="Murali S.C."/>
            <person name="Hughes D.S."/>
            <person name="Lee S.F."/>
            <person name="Perry T."/>
            <person name="Stroehlein A.J."/>
            <person name="Ansell B.R."/>
            <person name="Breugelmans B."/>
            <person name="Hofmann A."/>
            <person name="Qu J."/>
            <person name="Dugan S."/>
            <person name="Lee S.L."/>
            <person name="Chao H."/>
            <person name="Dinh H."/>
            <person name="Han Y."/>
            <person name="Doddapaneni H.V."/>
            <person name="Worley K.C."/>
            <person name="Muzny D.M."/>
            <person name="Ioannidis P."/>
            <person name="Waterhouse R.M."/>
            <person name="Zdobnov E.M."/>
            <person name="James P.J."/>
            <person name="Bagnall N.H."/>
            <person name="Kotze A.C."/>
            <person name="Gibbs R.A."/>
            <person name="Richards S."/>
            <person name="Batterham P."/>
            <person name="Gasser R.B."/>
        </authorList>
    </citation>
    <scope>NUCLEOTIDE SEQUENCE [LARGE SCALE GENOMIC DNA]</scope>
    <source>
        <strain evidence="1 2">LS</strain>
        <tissue evidence="1">Full body</tissue>
    </source>
</reference>
<name>A0A0L0C887_LUCCU</name>
<sequence length="83" mass="9364">MMRSKFEGEVCISSLKAILRPSNTVGNLSTHNVLGWHIRAVLNVLYHRSTIPFDCGWYEVVLARLEPVKLINALKSADSNWVP</sequence>
<comment type="caution">
    <text evidence="1">The sequence shown here is derived from an EMBL/GenBank/DDBJ whole genome shotgun (WGS) entry which is preliminary data.</text>
</comment>
<gene>
    <name evidence="1" type="ORF">FF38_08475</name>
</gene>
<accession>A0A0L0C887</accession>
<dbReference type="AlphaFoldDB" id="A0A0L0C887"/>
<evidence type="ECO:0000313" key="1">
    <source>
        <dbReference type="EMBL" id="KNC28476.1"/>
    </source>
</evidence>
<dbReference type="EMBL" id="JRES01000765">
    <property type="protein sequence ID" value="KNC28476.1"/>
    <property type="molecule type" value="Genomic_DNA"/>
</dbReference>
<evidence type="ECO:0000313" key="2">
    <source>
        <dbReference type="Proteomes" id="UP000037069"/>
    </source>
</evidence>
<proteinExistence type="predicted"/>
<organism evidence="1 2">
    <name type="scientific">Lucilia cuprina</name>
    <name type="common">Green bottle fly</name>
    <name type="synonym">Australian sheep blowfly</name>
    <dbReference type="NCBI Taxonomy" id="7375"/>
    <lineage>
        <taxon>Eukaryota</taxon>
        <taxon>Metazoa</taxon>
        <taxon>Ecdysozoa</taxon>
        <taxon>Arthropoda</taxon>
        <taxon>Hexapoda</taxon>
        <taxon>Insecta</taxon>
        <taxon>Pterygota</taxon>
        <taxon>Neoptera</taxon>
        <taxon>Endopterygota</taxon>
        <taxon>Diptera</taxon>
        <taxon>Brachycera</taxon>
        <taxon>Muscomorpha</taxon>
        <taxon>Oestroidea</taxon>
        <taxon>Calliphoridae</taxon>
        <taxon>Luciliinae</taxon>
        <taxon>Lucilia</taxon>
    </lineage>
</organism>
<keyword evidence="2" id="KW-1185">Reference proteome</keyword>
<dbReference type="Proteomes" id="UP000037069">
    <property type="component" value="Unassembled WGS sequence"/>
</dbReference>
<protein>
    <submittedName>
        <fullName evidence="1">Uncharacterized protein</fullName>
    </submittedName>
</protein>